<dbReference type="Pfam" id="PF05135">
    <property type="entry name" value="Phage_connect_1"/>
    <property type="match status" value="1"/>
</dbReference>
<accession>A0A5S5D065</accession>
<organism evidence="1 2">
    <name type="scientific">Sphingobacterium allocomposti</name>
    <dbReference type="NCBI Taxonomy" id="415956"/>
    <lineage>
        <taxon>Bacteria</taxon>
        <taxon>Pseudomonadati</taxon>
        <taxon>Bacteroidota</taxon>
        <taxon>Sphingobacteriia</taxon>
        <taxon>Sphingobacteriales</taxon>
        <taxon>Sphingobacteriaceae</taxon>
        <taxon>Sphingobacterium</taxon>
    </lineage>
</organism>
<dbReference type="CDD" id="cd08054">
    <property type="entry name" value="gp6"/>
    <property type="match status" value="1"/>
</dbReference>
<dbReference type="EMBL" id="VNHX01000027">
    <property type="protein sequence ID" value="TYP89420.1"/>
    <property type="molecule type" value="Genomic_DNA"/>
</dbReference>
<sequence>MAIPTLIEAKDFLRVEVDYFDGEIELMLQGAIHHAENMTGRNYTNPFDAETYEDMPAEVAQAVLMDVATGFSNRQNNTEDNEREAVNASIYAYRQNSKKPMF</sequence>
<name>A0A5S5D065_9SPHI</name>
<keyword evidence="2" id="KW-1185">Reference proteome</keyword>
<protein>
    <submittedName>
        <fullName evidence="1">Gp6-like head-tail connector protein</fullName>
    </submittedName>
</protein>
<evidence type="ECO:0000313" key="2">
    <source>
        <dbReference type="Proteomes" id="UP000325105"/>
    </source>
</evidence>
<dbReference type="NCBIfam" id="TIGR01560">
    <property type="entry name" value="put_DNA_pack"/>
    <property type="match status" value="1"/>
</dbReference>
<evidence type="ECO:0000313" key="1">
    <source>
        <dbReference type="EMBL" id="TYP89420.1"/>
    </source>
</evidence>
<dbReference type="Proteomes" id="UP000325105">
    <property type="component" value="Unassembled WGS sequence"/>
</dbReference>
<comment type="caution">
    <text evidence="1">The sequence shown here is derived from an EMBL/GenBank/DDBJ whole genome shotgun (WGS) entry which is preliminary data.</text>
</comment>
<dbReference type="Gene3D" id="1.10.3230.30">
    <property type="entry name" value="Phage gp6-like head-tail connector protein"/>
    <property type="match status" value="1"/>
</dbReference>
<reference evidence="1 2" key="1">
    <citation type="submission" date="2019-07" db="EMBL/GenBank/DDBJ databases">
        <title>Genomic Encyclopedia of Archaeal and Bacterial Type Strains, Phase II (KMG-II): from individual species to whole genera.</title>
        <authorList>
            <person name="Goeker M."/>
        </authorList>
    </citation>
    <scope>NUCLEOTIDE SEQUENCE [LARGE SCALE GENOMIC DNA]</scope>
    <source>
        <strain evidence="1 2">DSM 18850</strain>
    </source>
</reference>
<dbReference type="AlphaFoldDB" id="A0A5S5D065"/>
<dbReference type="InterPro" id="IPR021146">
    <property type="entry name" value="Phage_gp6-like_head-tail"/>
</dbReference>
<dbReference type="OrthoDB" id="5654at2"/>
<gene>
    <name evidence="1" type="ORF">BC792_12721</name>
</gene>
<dbReference type="InterPro" id="IPR006450">
    <property type="entry name" value="Phage_HK97_gp6-like"/>
</dbReference>
<proteinExistence type="predicted"/>
<dbReference type="RefSeq" id="WP_148910018.1">
    <property type="nucleotide sequence ID" value="NZ_VNHX01000027.1"/>
</dbReference>